<proteinExistence type="predicted"/>
<reference evidence="2" key="1">
    <citation type="submission" date="2021-01" db="EMBL/GenBank/DDBJ databases">
        <authorList>
            <person name="Corre E."/>
            <person name="Pelletier E."/>
            <person name="Niang G."/>
            <person name="Scheremetjew M."/>
            <person name="Finn R."/>
            <person name="Kale V."/>
            <person name="Holt S."/>
            <person name="Cochrane G."/>
            <person name="Meng A."/>
            <person name="Brown T."/>
            <person name="Cohen L."/>
        </authorList>
    </citation>
    <scope>NUCLEOTIDE SEQUENCE</scope>
</reference>
<dbReference type="AlphaFoldDB" id="A0A7S1ALP4"/>
<evidence type="ECO:0008006" key="3">
    <source>
        <dbReference type="Google" id="ProtNLM"/>
    </source>
</evidence>
<gene>
    <name evidence="2" type="ORF">NSCI0253_LOCUS32830</name>
</gene>
<feature type="compositionally biased region" description="Basic residues" evidence="1">
    <location>
        <begin position="238"/>
        <end position="250"/>
    </location>
</feature>
<organism evidence="2">
    <name type="scientific">Noctiluca scintillans</name>
    <name type="common">Sea sparkle</name>
    <name type="synonym">Red tide dinoflagellate</name>
    <dbReference type="NCBI Taxonomy" id="2966"/>
    <lineage>
        <taxon>Eukaryota</taxon>
        <taxon>Sar</taxon>
        <taxon>Alveolata</taxon>
        <taxon>Dinophyceae</taxon>
        <taxon>Noctilucales</taxon>
        <taxon>Noctilucaceae</taxon>
        <taxon>Noctiluca</taxon>
    </lineage>
</organism>
<sequence>MVGTVTGVVAGSSACSGARSHAEPDCQKCVGDCDSLTVAVGALVLRGPRCVLVRSLAREWKGMVIPSVAARAGEAPRETALRAIMSLCDIDEDEVKSLPGVAPVYTYVERGGKLTPVALYAFYAVHPASVESSATIDTEDPDDSYDWYTFPRAMTVLAKDAYACMALASLAHSLAAAVAAGAVEDKWGGVFGHEWASSARQLLPFPAEGGLQLTRSEWPFELGRGPQGRGSSGSVPRRMAKFRARHKRKLSGQACDPTSFLVPGTST</sequence>
<evidence type="ECO:0000256" key="1">
    <source>
        <dbReference type="SAM" id="MobiDB-lite"/>
    </source>
</evidence>
<protein>
    <recommendedName>
        <fullName evidence="3">Nudix hydrolase domain-containing protein</fullName>
    </recommendedName>
</protein>
<name>A0A7S1ALP4_NOCSC</name>
<feature type="region of interest" description="Disordered" evidence="1">
    <location>
        <begin position="221"/>
        <end position="250"/>
    </location>
</feature>
<evidence type="ECO:0000313" key="2">
    <source>
        <dbReference type="EMBL" id="CAD8858476.1"/>
    </source>
</evidence>
<dbReference type="EMBL" id="HBFQ01046139">
    <property type="protein sequence ID" value="CAD8858476.1"/>
    <property type="molecule type" value="Transcribed_RNA"/>
</dbReference>
<accession>A0A7S1ALP4</accession>